<organism evidence="2">
    <name type="scientific">mine drainage metagenome</name>
    <dbReference type="NCBI Taxonomy" id="410659"/>
    <lineage>
        <taxon>unclassified sequences</taxon>
        <taxon>metagenomes</taxon>
        <taxon>ecological metagenomes</taxon>
    </lineage>
</organism>
<comment type="caution">
    <text evidence="2">The sequence shown here is derived from an EMBL/GenBank/DDBJ whole genome shotgun (WGS) entry which is preliminary data.</text>
</comment>
<gene>
    <name evidence="2" type="ORF">B1A_02443</name>
</gene>
<proteinExistence type="predicted"/>
<name>T1D721_9ZZZZ</name>
<accession>T1D721</accession>
<protein>
    <submittedName>
        <fullName evidence="2">Transposase, IS605 OrfB family</fullName>
    </submittedName>
</protein>
<reference evidence="2" key="2">
    <citation type="journal article" date="2014" name="ISME J.">
        <title>Microbial stratification in low pH oxic and suboxic macroscopic growths along an acid mine drainage.</title>
        <authorList>
            <person name="Mendez-Garcia C."/>
            <person name="Mesa V."/>
            <person name="Sprenger R.R."/>
            <person name="Richter M."/>
            <person name="Diez M.S."/>
            <person name="Solano J."/>
            <person name="Bargiela R."/>
            <person name="Golyshina O.V."/>
            <person name="Manteca A."/>
            <person name="Ramos J.L."/>
            <person name="Gallego J.R."/>
            <person name="Llorente I."/>
            <person name="Martins Dos Santos V.A."/>
            <person name="Jensen O.N."/>
            <person name="Pelaez A.I."/>
            <person name="Sanchez J."/>
            <person name="Ferrer M."/>
        </authorList>
    </citation>
    <scope>NUCLEOTIDE SEQUENCE</scope>
</reference>
<dbReference type="InterPro" id="IPR021027">
    <property type="entry name" value="Transposase_put_HTH"/>
</dbReference>
<dbReference type="AlphaFoldDB" id="T1D721"/>
<feature type="non-terminal residue" evidence="2">
    <location>
        <position position="223"/>
    </location>
</feature>
<reference evidence="2" key="1">
    <citation type="submission" date="2013-08" db="EMBL/GenBank/DDBJ databases">
        <authorList>
            <person name="Mendez C."/>
            <person name="Richter M."/>
            <person name="Ferrer M."/>
            <person name="Sanchez J."/>
        </authorList>
    </citation>
    <scope>NUCLEOTIDE SEQUENCE</scope>
</reference>
<feature type="domain" description="Transposase putative helix-turn-helix" evidence="1">
    <location>
        <begin position="2"/>
        <end position="48"/>
    </location>
</feature>
<evidence type="ECO:0000259" key="1">
    <source>
        <dbReference type="Pfam" id="PF12323"/>
    </source>
</evidence>
<sequence length="223" mass="24808">MMALVRQALRFALDPTSSQRRDLARHAGAARYSYNWGLEREKAALNARQAGATTVPLPSAMSQHREWNSWKKGKDGICWWTEVSKCTPQEALRDLERGLQAFWESRAGKRPGPRVHFPRFKKKGRSRDSFRLTGAIRLHGRALTLPRIGTVRLCEDGARWVERIAQGSVRVTSATVSREAERWFVALAVEAERAIPAHLAVGDTIGVDLGVLALATLSDGTVI</sequence>
<dbReference type="EMBL" id="AUZX01001815">
    <property type="protein sequence ID" value="EQD78070.1"/>
    <property type="molecule type" value="Genomic_DNA"/>
</dbReference>
<dbReference type="Pfam" id="PF12323">
    <property type="entry name" value="HTH_OrfB_IS605"/>
    <property type="match status" value="1"/>
</dbReference>
<evidence type="ECO:0000313" key="2">
    <source>
        <dbReference type="EMBL" id="EQD78070.1"/>
    </source>
</evidence>